<reference evidence="1 2" key="1">
    <citation type="submission" date="2024-01" db="EMBL/GenBank/DDBJ databases">
        <title>The genomes of 5 underutilized Papilionoideae crops provide insights into root nodulation and disease resistanc.</title>
        <authorList>
            <person name="Yuan L."/>
        </authorList>
    </citation>
    <scope>NUCLEOTIDE SEQUENCE [LARGE SCALE GENOMIC DNA]</scope>
    <source>
        <strain evidence="1">ZHUSHIDOU_FW_LH</strain>
        <tissue evidence="1">Leaf</tissue>
    </source>
</reference>
<keyword evidence="2" id="KW-1185">Reference proteome</keyword>
<evidence type="ECO:0000313" key="2">
    <source>
        <dbReference type="Proteomes" id="UP001372338"/>
    </source>
</evidence>
<evidence type="ECO:0000313" key="1">
    <source>
        <dbReference type="EMBL" id="KAK7244834.1"/>
    </source>
</evidence>
<protein>
    <submittedName>
        <fullName evidence="1">Uncharacterized protein</fullName>
    </submittedName>
</protein>
<dbReference type="EMBL" id="JAYWIO010000008">
    <property type="protein sequence ID" value="KAK7244834.1"/>
    <property type="molecule type" value="Genomic_DNA"/>
</dbReference>
<accession>A0AAN9E1K9</accession>
<gene>
    <name evidence="1" type="ORF">RIF29_39661</name>
</gene>
<dbReference type="AlphaFoldDB" id="A0AAN9E1K9"/>
<comment type="caution">
    <text evidence="1">The sequence shown here is derived from an EMBL/GenBank/DDBJ whole genome shotgun (WGS) entry which is preliminary data.</text>
</comment>
<organism evidence="1 2">
    <name type="scientific">Crotalaria pallida</name>
    <name type="common">Smooth rattlebox</name>
    <name type="synonym">Crotalaria striata</name>
    <dbReference type="NCBI Taxonomy" id="3830"/>
    <lineage>
        <taxon>Eukaryota</taxon>
        <taxon>Viridiplantae</taxon>
        <taxon>Streptophyta</taxon>
        <taxon>Embryophyta</taxon>
        <taxon>Tracheophyta</taxon>
        <taxon>Spermatophyta</taxon>
        <taxon>Magnoliopsida</taxon>
        <taxon>eudicotyledons</taxon>
        <taxon>Gunneridae</taxon>
        <taxon>Pentapetalae</taxon>
        <taxon>rosids</taxon>
        <taxon>fabids</taxon>
        <taxon>Fabales</taxon>
        <taxon>Fabaceae</taxon>
        <taxon>Papilionoideae</taxon>
        <taxon>50 kb inversion clade</taxon>
        <taxon>genistoids sensu lato</taxon>
        <taxon>core genistoids</taxon>
        <taxon>Crotalarieae</taxon>
        <taxon>Crotalaria</taxon>
    </lineage>
</organism>
<sequence length="268" mass="29025">MGNGKATVIENDEQCDNLNVEDTQLVNRDGPNRCSGTAVIAIVCLSPSCLGPLSIPTGSRCHRPKSLAMVEARVFHLDLASAMVVCVRLLVYVSGIEAEDFHHSKKIRGEHPSVSSQSLGVVSEVAGSSSKLVPGLDDNFPPCIVKTDPGRLTIDENSQDKSFLSKDTDIIEGDGKKLSKLGKCRSRLSKTDSALDCGADVDGDHVHGPPSTREEKGLVHVARKMPKNAHAHFILGLMYQRLSQPQKRGSVEANEVKDEWTYVLDELS</sequence>
<dbReference type="Proteomes" id="UP001372338">
    <property type="component" value="Unassembled WGS sequence"/>
</dbReference>
<proteinExistence type="predicted"/>
<name>A0AAN9E1K9_CROPI</name>